<evidence type="ECO:0000313" key="2">
    <source>
        <dbReference type="EMBL" id="MBX70971.1"/>
    </source>
</evidence>
<evidence type="ECO:0000256" key="1">
    <source>
        <dbReference type="SAM" id="MobiDB-lite"/>
    </source>
</evidence>
<sequence length="21" mass="2416">MQSSVIKVPKGQKIQNEEDRT</sequence>
<dbReference type="AlphaFoldDB" id="A0A2P2QVS1"/>
<accession>A0A2P2QVS1</accession>
<proteinExistence type="predicted"/>
<organism evidence="2">
    <name type="scientific">Rhizophora mucronata</name>
    <name type="common">Asiatic mangrove</name>
    <dbReference type="NCBI Taxonomy" id="61149"/>
    <lineage>
        <taxon>Eukaryota</taxon>
        <taxon>Viridiplantae</taxon>
        <taxon>Streptophyta</taxon>
        <taxon>Embryophyta</taxon>
        <taxon>Tracheophyta</taxon>
        <taxon>Spermatophyta</taxon>
        <taxon>Magnoliopsida</taxon>
        <taxon>eudicotyledons</taxon>
        <taxon>Gunneridae</taxon>
        <taxon>Pentapetalae</taxon>
        <taxon>rosids</taxon>
        <taxon>fabids</taxon>
        <taxon>Malpighiales</taxon>
        <taxon>Rhizophoraceae</taxon>
        <taxon>Rhizophora</taxon>
    </lineage>
</organism>
<reference evidence="2" key="1">
    <citation type="submission" date="2018-02" db="EMBL/GenBank/DDBJ databases">
        <title>Rhizophora mucronata_Transcriptome.</title>
        <authorList>
            <person name="Meera S.P."/>
            <person name="Sreeshan A."/>
            <person name="Augustine A."/>
        </authorList>
    </citation>
    <scope>NUCLEOTIDE SEQUENCE</scope>
    <source>
        <tissue evidence="2">Leaf</tissue>
    </source>
</reference>
<name>A0A2P2QVS1_RHIMU</name>
<feature type="region of interest" description="Disordered" evidence="1">
    <location>
        <begin position="1"/>
        <end position="21"/>
    </location>
</feature>
<dbReference type="EMBL" id="GGEC01090487">
    <property type="protein sequence ID" value="MBX70971.1"/>
    <property type="molecule type" value="Transcribed_RNA"/>
</dbReference>
<protein>
    <submittedName>
        <fullName evidence="2">Uncharacterized protein</fullName>
    </submittedName>
</protein>